<dbReference type="Gene3D" id="3.30.559.10">
    <property type="entry name" value="Chloramphenicol acetyltransferase-like domain"/>
    <property type="match status" value="1"/>
</dbReference>
<dbReference type="GO" id="GO:0003824">
    <property type="term" value="F:catalytic activity"/>
    <property type="evidence" value="ECO:0007669"/>
    <property type="project" value="InterPro"/>
</dbReference>
<dbReference type="GO" id="GO:0044550">
    <property type="term" value="P:secondary metabolite biosynthetic process"/>
    <property type="evidence" value="ECO:0007669"/>
    <property type="project" value="UniProtKB-ARBA"/>
</dbReference>
<evidence type="ECO:0000313" key="6">
    <source>
        <dbReference type="EMBL" id="ASF47470.1"/>
    </source>
</evidence>
<dbReference type="NCBIfam" id="TIGR01733">
    <property type="entry name" value="AA-adenyl-dom"/>
    <property type="match status" value="1"/>
</dbReference>
<dbReference type="SUPFAM" id="SSF52777">
    <property type="entry name" value="CoA-dependent acyltransferases"/>
    <property type="match status" value="2"/>
</dbReference>
<dbReference type="RefSeq" id="WP_088620342.1">
    <property type="nucleotide sequence ID" value="NZ_CP022129.1"/>
</dbReference>
<dbReference type="InterPro" id="IPR036736">
    <property type="entry name" value="ACP-like_sf"/>
</dbReference>
<dbReference type="GO" id="GO:0005737">
    <property type="term" value="C:cytoplasm"/>
    <property type="evidence" value="ECO:0007669"/>
    <property type="project" value="TreeGrafter"/>
</dbReference>
<dbReference type="AlphaFoldDB" id="A0A1Z4C1U4"/>
<keyword evidence="4" id="KW-0597">Phosphoprotein</keyword>
<dbReference type="Gene3D" id="3.30.300.30">
    <property type="match status" value="1"/>
</dbReference>
<dbReference type="FunFam" id="1.10.1200.10:FF:000005">
    <property type="entry name" value="Nonribosomal peptide synthetase 1"/>
    <property type="match status" value="1"/>
</dbReference>
<dbReference type="InterPro" id="IPR010071">
    <property type="entry name" value="AA_adenyl_dom"/>
</dbReference>
<evidence type="ECO:0000256" key="3">
    <source>
        <dbReference type="ARBA" id="ARBA00022450"/>
    </source>
</evidence>
<dbReference type="InterPro" id="IPR000873">
    <property type="entry name" value="AMP-dep_synth/lig_dom"/>
</dbReference>
<reference evidence="6 7" key="1">
    <citation type="submission" date="2017-06" db="EMBL/GenBank/DDBJ databases">
        <title>Genome Sequencing of the methanotroph Methylovulum psychrotolerants str. HV10-M2 isolated from a high-altitude environment.</title>
        <authorList>
            <person name="Mateos-Rivera A."/>
        </authorList>
    </citation>
    <scope>NUCLEOTIDE SEQUENCE [LARGE SCALE GENOMIC DNA]</scope>
    <source>
        <strain evidence="6 7">HV10_M2</strain>
    </source>
</reference>
<dbReference type="PANTHER" id="PTHR45527:SF1">
    <property type="entry name" value="FATTY ACID SYNTHASE"/>
    <property type="match status" value="1"/>
</dbReference>
<organism evidence="6 7">
    <name type="scientific">Methylovulum psychrotolerans</name>
    <dbReference type="NCBI Taxonomy" id="1704499"/>
    <lineage>
        <taxon>Bacteria</taxon>
        <taxon>Pseudomonadati</taxon>
        <taxon>Pseudomonadota</taxon>
        <taxon>Gammaproteobacteria</taxon>
        <taxon>Methylococcales</taxon>
        <taxon>Methylococcaceae</taxon>
        <taxon>Methylovulum</taxon>
    </lineage>
</organism>
<keyword evidence="3" id="KW-0596">Phosphopantetheine</keyword>
<keyword evidence="7" id="KW-1185">Reference proteome</keyword>
<gene>
    <name evidence="6" type="ORF">CEK71_16160</name>
</gene>
<sequence>MTIFQDQNYTQSVSATAEKYVFPASFAQQRLWFLDRLIGPSGLYNIAWAIRLDGVLDVPALQHSLDALVDRHEALRTGFIGQGSEAVQIISPSMPLACTLAELPDMETDRDGAARLILETAANQPFDLTKAPLIRTLLLKLSAQTHILLVTVHHSVFDGWSLAIFKHELAALYSAFSLGVAADLPDLPIQYADYAVWQREWLRGGVLTRQLDYWRGQLSGAATLVLPTDRPRPPQLSYRGTQAAIRLPAALSQDLKALAQQHNATLFMVLLAALQVLLHRYSGQDDIVVGTAIAGRTRQETEHLLGFFANTLALRADLSGNPSFCQLLGQVRKVCLEAYNHQELPFEKLVADMQLPRDRSRNPLFQVMLVLEPPSGEQGGAWAGLSVAPVAVAQDSAKFDLTLLWTEQPDGLSGVIEYSTDLFDAATVERMVGHLQTLLAGIVGQPDCTIGELPLLTAAERQQLLVGWNATQTDYPKDRCIHHLFETQAASTPQAIAVVFGREQLSYQVLNAKANQLAHYLISLHVAPEQAVGICLARSPAMIIAVLAILKAGACYVPLDPLYPKARLELMLTDAQVPVLITQGEYVADLADTQALIVDIAQLEALLSSFSTHNPAVLSQPEHSAYILYTSGSTGRPKGVAMPHRALVNLLNWQTDGLQQRPERRVLQFTSLNFDVSFQEIFSALSTGGGLVLITEAQRKDPRLLLAAIVSHKVTDLYLPFIALQQLAHTHASVLIDSHLAVIITAGEKLHATPAIKQFIKNLGGCRLVNQYGPTECHVVTAFDLPEDIRTWAEFPSIGRPIANTEIYLLDCNRQPVPVGVFGIIHIGGDCLAKGYYQQPELTAGKFIAHPFSNKPHARLYDTGDLARYLPDGNVEFLGRIDNQVKLRGYRIELGEIEAVLRRYPGIHEAVVLAREDQPGDKRLVAYLLHPQQGQPDISALALFVKAELPDYMLPSAFVVLAEWPLTPNGKLDRQALPAPDLLSLRLGHNYAPPSSATEEAMVVIWQEVLGISPIGVHDDFFELGGDSLFAMQLLVRIEEHFHNELPLSLLFDEPTISSFAKQLDVVLKQNNASKHTPIQALRRKSYQITEL</sequence>
<accession>A0A1Z4C1U4</accession>
<dbReference type="InterPro" id="IPR009081">
    <property type="entry name" value="PP-bd_ACP"/>
</dbReference>
<dbReference type="SMART" id="SM00823">
    <property type="entry name" value="PKS_PP"/>
    <property type="match status" value="1"/>
</dbReference>
<dbReference type="Gene3D" id="3.30.559.30">
    <property type="entry name" value="Nonribosomal peptide synthetase, condensation domain"/>
    <property type="match status" value="1"/>
</dbReference>
<dbReference type="CDD" id="cd17651">
    <property type="entry name" value="A_NRPS_VisG_like"/>
    <property type="match status" value="1"/>
</dbReference>
<dbReference type="InterPro" id="IPR045851">
    <property type="entry name" value="AMP-bd_C_sf"/>
</dbReference>
<dbReference type="Pfam" id="PF00501">
    <property type="entry name" value="AMP-binding"/>
    <property type="match status" value="1"/>
</dbReference>
<dbReference type="FunFam" id="3.40.50.980:FF:000001">
    <property type="entry name" value="Non-ribosomal peptide synthetase"/>
    <property type="match status" value="1"/>
</dbReference>
<dbReference type="SUPFAM" id="SSF47336">
    <property type="entry name" value="ACP-like"/>
    <property type="match status" value="1"/>
</dbReference>
<name>A0A1Z4C1U4_9GAMM</name>
<evidence type="ECO:0000313" key="7">
    <source>
        <dbReference type="Proteomes" id="UP000197019"/>
    </source>
</evidence>
<dbReference type="FunFam" id="3.30.300.30:FF:000010">
    <property type="entry name" value="Enterobactin synthetase component F"/>
    <property type="match status" value="1"/>
</dbReference>
<dbReference type="Pfam" id="PF13193">
    <property type="entry name" value="AMP-binding_C"/>
    <property type="match status" value="1"/>
</dbReference>
<proteinExistence type="inferred from homology"/>
<dbReference type="Gene3D" id="2.30.38.10">
    <property type="entry name" value="Luciferase, Domain 3"/>
    <property type="match status" value="1"/>
</dbReference>
<evidence type="ECO:0000256" key="1">
    <source>
        <dbReference type="ARBA" id="ARBA00001957"/>
    </source>
</evidence>
<dbReference type="CDD" id="cd19531">
    <property type="entry name" value="LCL_NRPS-like"/>
    <property type="match status" value="1"/>
</dbReference>
<dbReference type="Pfam" id="PF00668">
    <property type="entry name" value="Condensation"/>
    <property type="match status" value="1"/>
</dbReference>
<comment type="similarity">
    <text evidence="2">Belongs to the ATP-dependent AMP-binding enzyme family.</text>
</comment>
<dbReference type="InterPro" id="IPR023213">
    <property type="entry name" value="CAT-like_dom_sf"/>
</dbReference>
<dbReference type="KEGG" id="mpsy:CEK71_16160"/>
<dbReference type="PROSITE" id="PS50075">
    <property type="entry name" value="CARRIER"/>
    <property type="match status" value="1"/>
</dbReference>
<protein>
    <recommendedName>
        <fullName evidence="5">Carrier domain-containing protein</fullName>
    </recommendedName>
</protein>
<dbReference type="Proteomes" id="UP000197019">
    <property type="component" value="Chromosome"/>
</dbReference>
<dbReference type="InterPro" id="IPR020845">
    <property type="entry name" value="AMP-binding_CS"/>
</dbReference>
<dbReference type="InterPro" id="IPR001242">
    <property type="entry name" value="Condensation_dom"/>
</dbReference>
<dbReference type="PROSITE" id="PS00455">
    <property type="entry name" value="AMP_BINDING"/>
    <property type="match status" value="1"/>
</dbReference>
<evidence type="ECO:0000256" key="2">
    <source>
        <dbReference type="ARBA" id="ARBA00006432"/>
    </source>
</evidence>
<dbReference type="InterPro" id="IPR020806">
    <property type="entry name" value="PKS_PP-bd"/>
</dbReference>
<dbReference type="InterPro" id="IPR025110">
    <property type="entry name" value="AMP-bd_C"/>
</dbReference>
<dbReference type="SUPFAM" id="SSF56801">
    <property type="entry name" value="Acetyl-CoA synthetase-like"/>
    <property type="match status" value="1"/>
</dbReference>
<evidence type="ECO:0000256" key="4">
    <source>
        <dbReference type="ARBA" id="ARBA00022553"/>
    </source>
</evidence>
<dbReference type="GO" id="GO:0043041">
    <property type="term" value="P:amino acid activation for nonribosomal peptide biosynthetic process"/>
    <property type="evidence" value="ECO:0007669"/>
    <property type="project" value="TreeGrafter"/>
</dbReference>
<dbReference type="FunFam" id="3.40.50.12780:FF:000012">
    <property type="entry name" value="Non-ribosomal peptide synthetase"/>
    <property type="match status" value="1"/>
</dbReference>
<dbReference type="Gene3D" id="3.40.50.980">
    <property type="match status" value="2"/>
</dbReference>
<dbReference type="OrthoDB" id="9757559at2"/>
<dbReference type="PANTHER" id="PTHR45527">
    <property type="entry name" value="NONRIBOSOMAL PEPTIDE SYNTHETASE"/>
    <property type="match status" value="1"/>
</dbReference>
<feature type="domain" description="Carrier" evidence="5">
    <location>
        <begin position="993"/>
        <end position="1068"/>
    </location>
</feature>
<dbReference type="GO" id="GO:0031177">
    <property type="term" value="F:phosphopantetheine binding"/>
    <property type="evidence" value="ECO:0007669"/>
    <property type="project" value="InterPro"/>
</dbReference>
<comment type="cofactor">
    <cofactor evidence="1">
        <name>pantetheine 4'-phosphate</name>
        <dbReference type="ChEBI" id="CHEBI:47942"/>
    </cofactor>
</comment>
<dbReference type="Pfam" id="PF00550">
    <property type="entry name" value="PP-binding"/>
    <property type="match status" value="1"/>
</dbReference>
<evidence type="ECO:0000259" key="5">
    <source>
        <dbReference type="PROSITE" id="PS50075"/>
    </source>
</evidence>
<dbReference type="Gene3D" id="1.10.1200.10">
    <property type="entry name" value="ACP-like"/>
    <property type="match status" value="1"/>
</dbReference>
<dbReference type="EMBL" id="CP022129">
    <property type="protein sequence ID" value="ASF47470.1"/>
    <property type="molecule type" value="Genomic_DNA"/>
</dbReference>